<name>A0A259U1R9_9BACT</name>
<dbReference type="InterPro" id="IPR029032">
    <property type="entry name" value="AhpD-like"/>
</dbReference>
<organism evidence="2 3">
    <name type="scientific">Rubricoccus marinus</name>
    <dbReference type="NCBI Taxonomy" id="716817"/>
    <lineage>
        <taxon>Bacteria</taxon>
        <taxon>Pseudomonadati</taxon>
        <taxon>Rhodothermota</taxon>
        <taxon>Rhodothermia</taxon>
        <taxon>Rhodothermales</taxon>
        <taxon>Rubricoccaceae</taxon>
        <taxon>Rubricoccus</taxon>
    </lineage>
</organism>
<keyword evidence="3" id="KW-1185">Reference proteome</keyword>
<evidence type="ECO:0000313" key="2">
    <source>
        <dbReference type="EMBL" id="OZC03764.1"/>
    </source>
</evidence>
<dbReference type="GO" id="GO:0051920">
    <property type="term" value="F:peroxiredoxin activity"/>
    <property type="evidence" value="ECO:0007669"/>
    <property type="project" value="InterPro"/>
</dbReference>
<reference evidence="2 3" key="1">
    <citation type="submission" date="2016-11" db="EMBL/GenBank/DDBJ databases">
        <title>Study of marine rhodopsin-containing bacteria.</title>
        <authorList>
            <person name="Yoshizawa S."/>
            <person name="Kumagai Y."/>
            <person name="Kogure K."/>
        </authorList>
    </citation>
    <scope>NUCLEOTIDE SEQUENCE [LARGE SCALE GENOMIC DNA]</scope>
    <source>
        <strain evidence="2 3">SG-29</strain>
    </source>
</reference>
<dbReference type="EMBL" id="MQWB01000001">
    <property type="protein sequence ID" value="OZC03764.1"/>
    <property type="molecule type" value="Genomic_DNA"/>
</dbReference>
<dbReference type="InterPro" id="IPR003779">
    <property type="entry name" value="CMD-like"/>
</dbReference>
<evidence type="ECO:0000313" key="3">
    <source>
        <dbReference type="Proteomes" id="UP000216446"/>
    </source>
</evidence>
<protein>
    <recommendedName>
        <fullName evidence="1">Carboxymuconolactone decarboxylase-like domain-containing protein</fullName>
    </recommendedName>
</protein>
<dbReference type="Gene3D" id="1.20.1290.10">
    <property type="entry name" value="AhpD-like"/>
    <property type="match status" value="1"/>
</dbReference>
<dbReference type="Pfam" id="PF02627">
    <property type="entry name" value="CMD"/>
    <property type="match status" value="1"/>
</dbReference>
<gene>
    <name evidence="2" type="ORF">BSZ36_12690</name>
</gene>
<dbReference type="InParanoid" id="A0A259U1R9"/>
<dbReference type="SUPFAM" id="SSF69118">
    <property type="entry name" value="AhpD-like"/>
    <property type="match status" value="1"/>
</dbReference>
<accession>A0A259U1R9</accession>
<dbReference type="Proteomes" id="UP000216446">
    <property type="component" value="Unassembled WGS sequence"/>
</dbReference>
<comment type="caution">
    <text evidence="2">The sequence shown here is derived from an EMBL/GenBank/DDBJ whole genome shotgun (WGS) entry which is preliminary data.</text>
</comment>
<dbReference type="AlphaFoldDB" id="A0A259U1R9"/>
<feature type="domain" description="Carboxymuconolactone decarboxylase-like" evidence="1">
    <location>
        <begin position="48"/>
        <end position="95"/>
    </location>
</feature>
<dbReference type="RefSeq" id="WP_094549495.1">
    <property type="nucleotide sequence ID" value="NZ_MQWB01000001.1"/>
</dbReference>
<evidence type="ECO:0000259" key="1">
    <source>
        <dbReference type="Pfam" id="PF02627"/>
    </source>
</evidence>
<proteinExistence type="predicted"/>
<sequence length="168" mass="17917">MLRPFLRRALSRTEASLGVPVDYLRYVADHDPAALLKFGLLQPATAHRKVLPPEVYHAARIAATQAADCGTCVQVEVNAARASGVAPEAIRAVLAGEPLSVPEADAVSFARMTAGGEDPTEPRQRLRERFGDRGVVELALAVATAQAYPTIKRALGFATACSRVEVEV</sequence>